<dbReference type="OrthoDB" id="9765475at2"/>
<evidence type="ECO:0000313" key="2">
    <source>
        <dbReference type="Proteomes" id="UP000008888"/>
    </source>
</evidence>
<protein>
    <submittedName>
        <fullName evidence="1">N-acetyl sugar amidotransferase</fullName>
    </submittedName>
</protein>
<evidence type="ECO:0000313" key="1">
    <source>
        <dbReference type="EMBL" id="AEF99591.1"/>
    </source>
</evidence>
<dbReference type="InterPro" id="IPR020022">
    <property type="entry name" value="N-acetyl_sugar_amidoTrfase"/>
</dbReference>
<dbReference type="NCBIfam" id="TIGR03573">
    <property type="entry name" value="WbuX"/>
    <property type="match status" value="1"/>
</dbReference>
<dbReference type="AlphaFoldDB" id="F9ZWC2"/>
<dbReference type="GO" id="GO:0016740">
    <property type="term" value="F:transferase activity"/>
    <property type="evidence" value="ECO:0007669"/>
    <property type="project" value="UniProtKB-KW"/>
</dbReference>
<reference evidence="1 2" key="1">
    <citation type="journal article" date="2011" name="J. Bacteriol.">
        <title>Complete Genome Sequence of the Aerobic Marine Methanotroph Methylomonas methanica MC09.</title>
        <authorList>
            <person name="Boden R."/>
            <person name="Cunliffe M."/>
            <person name="Scanlan J."/>
            <person name="Moussard H."/>
            <person name="Kits K.D."/>
            <person name="Klotz M.G."/>
            <person name="Jetten M.S."/>
            <person name="Vuilleumier S."/>
            <person name="Han J."/>
            <person name="Peters L."/>
            <person name="Mikhailova N."/>
            <person name="Teshima H."/>
            <person name="Tapia R."/>
            <person name="Kyrpides N."/>
            <person name="Ivanova N."/>
            <person name="Pagani I."/>
            <person name="Cheng J.F."/>
            <person name="Goodwin L."/>
            <person name="Han C."/>
            <person name="Hauser L."/>
            <person name="Land M.L."/>
            <person name="Lapidus A."/>
            <person name="Lucas S."/>
            <person name="Pitluck S."/>
            <person name="Woyke T."/>
            <person name="Stein L."/>
            <person name="Murrell J.C."/>
        </authorList>
    </citation>
    <scope>NUCLEOTIDE SEQUENCE [LARGE SCALE GENOMIC DNA]</scope>
    <source>
        <strain evidence="1 2">MC09</strain>
    </source>
</reference>
<sequence length="413" mass="47694">MSSYIDSEIGLEVKYGLPAKVRFCKKCVLSNQRPQPTGEFRFTPESAKLTTGFDEQGVCLACRYAEMKDSAIDWDYREKELIALCDRFRSKDGSYDCIVPGSGGKDSAFTSHILKHKYGMHPLTVTWAPHVYTEIGWKNFQGWIHSGFDNVLVTPNGHIHRLLTRLAFENLLHPFQPFVFGQRFAGLRMAQKFNIPLVFHGESPFEYGSSTIGEAEARGFEKSYFCSEGDLSKTFIGGVSVTDLVRDHGVSLNDLQLYLPFTHSELDKFPLEYHFLGYYLKWDPQEVYYYAVEHTGFEANPERTEGTYSKYASLDDRIDGFHYYTSFIKFGLGRATMDAAQEIRNHKISREEGIALVARYDGEFPNRYFQEVLDYMNISEEYFWQLIDAARSPHLWKKENGEWKLRHSITEEL</sequence>
<dbReference type="STRING" id="857087.Metme_1163"/>
<dbReference type="RefSeq" id="WP_013817856.1">
    <property type="nucleotide sequence ID" value="NC_015572.1"/>
</dbReference>
<dbReference type="SUPFAM" id="SSF52402">
    <property type="entry name" value="Adenine nucleotide alpha hydrolases-like"/>
    <property type="match status" value="1"/>
</dbReference>
<keyword evidence="2" id="KW-1185">Reference proteome</keyword>
<reference key="2">
    <citation type="submission" date="2011-05" db="EMBL/GenBank/DDBJ databases">
        <title>Complete genome sequence of the aerobic marine methanotroph Methylomonas methanica MC09.</title>
        <authorList>
            <person name="Boden R."/>
            <person name="Cunliffe M."/>
            <person name="Scanlan J."/>
            <person name="Moussard H."/>
            <person name="Kits K.D."/>
            <person name="Klotz M."/>
            <person name="Jetten M."/>
            <person name="Vuilleumier S."/>
            <person name="Han J."/>
            <person name="Peters L."/>
            <person name="Mikhailova N."/>
            <person name="Teshima H."/>
            <person name="Tapia R."/>
            <person name="Kyrpides N."/>
            <person name="Ivanova N."/>
            <person name="Pagani I."/>
            <person name="Cheng J.-F."/>
            <person name="Goodwin L."/>
            <person name="Han C."/>
            <person name="Hauser L."/>
            <person name="Land M."/>
            <person name="Lapidus A."/>
            <person name="Lucas S."/>
            <person name="Pitluck S."/>
            <person name="Woyke T."/>
            <person name="Stein L.Y."/>
            <person name="Murrell C."/>
        </authorList>
    </citation>
    <scope>NUCLEOTIDE SEQUENCE</scope>
    <source>
        <strain>MC09</strain>
    </source>
</reference>
<name>F9ZWC2_METMM</name>
<dbReference type="EMBL" id="CP002738">
    <property type="protein sequence ID" value="AEF99591.1"/>
    <property type="molecule type" value="Genomic_DNA"/>
</dbReference>
<accession>F9ZWC2</accession>
<reference evidence="2" key="3">
    <citation type="submission" date="2011-05" db="EMBL/GenBank/DDBJ databases">
        <title>Complete sequence of Methylomonas methanica MC09.</title>
        <authorList>
            <consortium name="US DOE Joint Genome Institute"/>
            <person name="Lucas S."/>
            <person name="Han J."/>
            <person name="Lapidus A."/>
            <person name="Cheng J.-F."/>
            <person name="Goodwin L."/>
            <person name="Pitluck S."/>
            <person name="Peters L."/>
            <person name="Mikhailova N."/>
            <person name="Teshima H."/>
            <person name="Han C."/>
            <person name="Tapia R."/>
            <person name="Land M."/>
            <person name="Hauser L."/>
            <person name="Kyrpides N."/>
            <person name="Ivanova N."/>
            <person name="Pagani I."/>
            <person name="Stein L."/>
            <person name="Woyke T."/>
        </authorList>
    </citation>
    <scope>NUCLEOTIDE SEQUENCE [LARGE SCALE GENOMIC DNA]</scope>
    <source>
        <strain evidence="2">MC09</strain>
    </source>
</reference>
<gene>
    <name evidence="1" type="ordered locus">Metme_1163</name>
</gene>
<dbReference type="HOGENOM" id="CLU_056004_1_0_6"/>
<keyword evidence="1" id="KW-0808">Transferase</keyword>
<dbReference type="Proteomes" id="UP000008888">
    <property type="component" value="Chromosome"/>
</dbReference>
<proteinExistence type="predicted"/>
<dbReference type="eggNOG" id="COG0037">
    <property type="taxonomic scope" value="Bacteria"/>
</dbReference>
<organism evidence="1 2">
    <name type="scientific">Methylomonas methanica (strain DSM 25384 / MC09)</name>
    <dbReference type="NCBI Taxonomy" id="857087"/>
    <lineage>
        <taxon>Bacteria</taxon>
        <taxon>Pseudomonadati</taxon>
        <taxon>Pseudomonadota</taxon>
        <taxon>Gammaproteobacteria</taxon>
        <taxon>Methylococcales</taxon>
        <taxon>Methylococcaceae</taxon>
        <taxon>Methylomonas</taxon>
    </lineage>
</organism>
<dbReference type="KEGG" id="mmt:Metme_1163"/>